<keyword evidence="18" id="KW-1185">Reference proteome</keyword>
<gene>
    <name evidence="17" type="ordered locus">Spea_1376</name>
</gene>
<evidence type="ECO:0000313" key="18">
    <source>
        <dbReference type="Proteomes" id="UP000002608"/>
    </source>
</evidence>
<dbReference type="GO" id="GO:0006614">
    <property type="term" value="P:SRP-dependent cotranslational protein targeting to membrane"/>
    <property type="evidence" value="ECO:0007669"/>
    <property type="project" value="UniProtKB-UniRule"/>
</dbReference>
<dbReference type="InterPro" id="IPR000897">
    <property type="entry name" value="SRP54_GTPase_dom"/>
</dbReference>
<evidence type="ECO:0000256" key="4">
    <source>
        <dbReference type="ARBA" id="ARBA00022448"/>
    </source>
</evidence>
<dbReference type="GO" id="GO:0005525">
    <property type="term" value="F:GTP binding"/>
    <property type="evidence" value="ECO:0007669"/>
    <property type="project" value="UniProtKB-UniRule"/>
</dbReference>
<dbReference type="NCBIfam" id="TIGR03499">
    <property type="entry name" value="FlhF"/>
    <property type="match status" value="1"/>
</dbReference>
<keyword evidence="6" id="KW-0547">Nucleotide-binding</keyword>
<proteinExistence type="inferred from homology"/>
<feature type="region of interest" description="Disordered" evidence="14">
    <location>
        <begin position="75"/>
        <end position="96"/>
    </location>
</feature>
<evidence type="ECO:0000256" key="12">
    <source>
        <dbReference type="ARBA" id="ARBA00025337"/>
    </source>
</evidence>
<dbReference type="PANTHER" id="PTHR43134">
    <property type="entry name" value="SIGNAL RECOGNITION PARTICLE RECEPTOR SUBUNIT ALPHA"/>
    <property type="match status" value="1"/>
</dbReference>
<dbReference type="FunFam" id="3.40.50.300:FF:000695">
    <property type="entry name" value="Flagellar biosynthesis regulator FlhF"/>
    <property type="match status" value="1"/>
</dbReference>
<evidence type="ECO:0000256" key="7">
    <source>
        <dbReference type="ARBA" id="ARBA00022795"/>
    </source>
</evidence>
<comment type="subcellular location">
    <subcellularLocation>
        <location evidence="1">Cell membrane</location>
        <topology evidence="1">Peripheral membrane protein</topology>
        <orientation evidence="1">Cytoplasmic side</orientation>
    </subcellularLocation>
</comment>
<evidence type="ECO:0000256" key="11">
    <source>
        <dbReference type="ARBA" id="ARBA00023225"/>
    </source>
</evidence>
<dbReference type="InterPro" id="IPR003593">
    <property type="entry name" value="AAA+_ATPase"/>
</dbReference>
<keyword evidence="8" id="KW-0653">Protein transport</keyword>
<dbReference type="GO" id="GO:0015031">
    <property type="term" value="P:protein transport"/>
    <property type="evidence" value="ECO:0007669"/>
    <property type="project" value="UniProtKB-KW"/>
</dbReference>
<dbReference type="SMART" id="SM00382">
    <property type="entry name" value="AAA"/>
    <property type="match status" value="1"/>
</dbReference>
<dbReference type="EMBL" id="CP000851">
    <property type="protein sequence ID" value="ABV86703.1"/>
    <property type="molecule type" value="Genomic_DNA"/>
</dbReference>
<dbReference type="CDD" id="cd17873">
    <property type="entry name" value="FlhF"/>
    <property type="match status" value="1"/>
</dbReference>
<keyword evidence="5" id="KW-1003">Cell membrane</keyword>
<dbReference type="InterPro" id="IPR047040">
    <property type="entry name" value="FlhF__GTPase_dom"/>
</dbReference>
<evidence type="ECO:0000256" key="10">
    <source>
        <dbReference type="ARBA" id="ARBA00023136"/>
    </source>
</evidence>
<evidence type="ECO:0000256" key="13">
    <source>
        <dbReference type="NCBIfam" id="TIGR03499"/>
    </source>
</evidence>
<evidence type="ECO:0000256" key="9">
    <source>
        <dbReference type="ARBA" id="ARBA00023134"/>
    </source>
</evidence>
<protein>
    <recommendedName>
        <fullName evidence="3 13">Flagellar biosynthesis protein FlhF</fullName>
    </recommendedName>
</protein>
<keyword evidence="10" id="KW-0472">Membrane</keyword>
<evidence type="ECO:0000259" key="15">
    <source>
        <dbReference type="SMART" id="SM00382"/>
    </source>
</evidence>
<feature type="compositionally biased region" description="Low complexity" evidence="14">
    <location>
        <begin position="108"/>
        <end position="117"/>
    </location>
</feature>
<keyword evidence="9" id="KW-0342">GTP-binding</keyword>
<dbReference type="GO" id="GO:0005886">
    <property type="term" value="C:plasma membrane"/>
    <property type="evidence" value="ECO:0007669"/>
    <property type="project" value="UniProtKB-SubCell"/>
</dbReference>
<keyword evidence="4" id="KW-0813">Transport</keyword>
<dbReference type="GO" id="GO:0005047">
    <property type="term" value="F:signal recognition particle binding"/>
    <property type="evidence" value="ECO:0007669"/>
    <property type="project" value="TreeGrafter"/>
</dbReference>
<dbReference type="InterPro" id="IPR020006">
    <property type="entry name" value="FlhF"/>
</dbReference>
<evidence type="ECO:0000259" key="16">
    <source>
        <dbReference type="SMART" id="SM00962"/>
    </source>
</evidence>
<dbReference type="GO" id="GO:0003924">
    <property type="term" value="F:GTPase activity"/>
    <property type="evidence" value="ECO:0007669"/>
    <property type="project" value="UniProtKB-UniRule"/>
</dbReference>
<evidence type="ECO:0000256" key="3">
    <source>
        <dbReference type="ARBA" id="ARBA00014919"/>
    </source>
</evidence>
<dbReference type="SMART" id="SM00962">
    <property type="entry name" value="SRP54"/>
    <property type="match status" value="1"/>
</dbReference>
<dbReference type="Pfam" id="PF00448">
    <property type="entry name" value="SRP54"/>
    <property type="match status" value="1"/>
</dbReference>
<evidence type="ECO:0000256" key="14">
    <source>
        <dbReference type="SAM" id="MobiDB-lite"/>
    </source>
</evidence>
<evidence type="ECO:0000313" key="17">
    <source>
        <dbReference type="EMBL" id="ABV86703.1"/>
    </source>
</evidence>
<dbReference type="HOGENOM" id="CLU_009301_11_5_6"/>
<dbReference type="OrthoDB" id="9778554at2"/>
<dbReference type="STRING" id="398579.Spea_1376"/>
<comment type="function">
    <text evidence="12">Necessary for flagellar biosynthesis. May be involved in translocation of the flagellum.</text>
</comment>
<evidence type="ECO:0000256" key="5">
    <source>
        <dbReference type="ARBA" id="ARBA00022475"/>
    </source>
</evidence>
<keyword evidence="7" id="KW-1005">Bacterial flagellum biogenesis</keyword>
<accession>A8H2B6</accession>
<dbReference type="Gene3D" id="1.20.120.1380">
    <property type="entry name" value="Flagellar FlhF biosynthesis protein, N domain"/>
    <property type="match status" value="1"/>
</dbReference>
<organism evidence="17 18">
    <name type="scientific">Shewanella pealeana (strain ATCC 700345 / ANG-SQ1)</name>
    <dbReference type="NCBI Taxonomy" id="398579"/>
    <lineage>
        <taxon>Bacteria</taxon>
        <taxon>Pseudomonadati</taxon>
        <taxon>Pseudomonadota</taxon>
        <taxon>Gammaproteobacteria</taxon>
        <taxon>Alteromonadales</taxon>
        <taxon>Shewanellaceae</taxon>
        <taxon>Shewanella</taxon>
    </lineage>
</organism>
<comment type="similarity">
    <text evidence="2">Belongs to the GTP-binding SRP family.</text>
</comment>
<dbReference type="Gene3D" id="3.40.50.300">
    <property type="entry name" value="P-loop containing nucleotide triphosphate hydrolases"/>
    <property type="match status" value="1"/>
</dbReference>
<feature type="domain" description="SRP54-type proteins GTP-binding" evidence="16">
    <location>
        <begin position="253"/>
        <end position="446"/>
    </location>
</feature>
<dbReference type="Proteomes" id="UP000002608">
    <property type="component" value="Chromosome"/>
</dbReference>
<feature type="domain" description="AAA+ ATPase" evidence="15">
    <location>
        <begin position="252"/>
        <end position="419"/>
    </location>
</feature>
<reference evidence="17 18" key="1">
    <citation type="submission" date="2007-10" db="EMBL/GenBank/DDBJ databases">
        <title>Complete sequence of Shewanella pealeana ATCC 700345.</title>
        <authorList>
            <consortium name="US DOE Joint Genome Institute"/>
            <person name="Copeland A."/>
            <person name="Lucas S."/>
            <person name="Lapidus A."/>
            <person name="Barry K."/>
            <person name="Glavina del Rio T."/>
            <person name="Dalin E."/>
            <person name="Tice H."/>
            <person name="Pitluck S."/>
            <person name="Chertkov O."/>
            <person name="Brettin T."/>
            <person name="Bruce D."/>
            <person name="Detter J.C."/>
            <person name="Han C."/>
            <person name="Schmutz J."/>
            <person name="Larimer F."/>
            <person name="Land M."/>
            <person name="Hauser L."/>
            <person name="Kyrpides N."/>
            <person name="Kim E."/>
            <person name="Zhao J.-S.Z."/>
            <person name="Manno D."/>
            <person name="Hawari J."/>
            <person name="Richardson P."/>
        </authorList>
    </citation>
    <scope>NUCLEOTIDE SEQUENCE [LARGE SCALE GENOMIC DNA]</scope>
    <source>
        <strain evidence="18">ATCC 700345 / ANG-SQ1</strain>
    </source>
</reference>
<evidence type="ECO:0000256" key="6">
    <source>
        <dbReference type="ARBA" id="ARBA00022741"/>
    </source>
</evidence>
<evidence type="ECO:0000256" key="1">
    <source>
        <dbReference type="ARBA" id="ARBA00004413"/>
    </source>
</evidence>
<dbReference type="SUPFAM" id="SSF52540">
    <property type="entry name" value="P-loop containing nucleoside triphosphate hydrolases"/>
    <property type="match status" value="1"/>
</dbReference>
<dbReference type="GO" id="GO:0044781">
    <property type="term" value="P:bacterial-type flagellum organization"/>
    <property type="evidence" value="ECO:0007669"/>
    <property type="project" value="UniProtKB-UniRule"/>
</dbReference>
<dbReference type="InterPro" id="IPR027417">
    <property type="entry name" value="P-loop_NTPase"/>
</dbReference>
<dbReference type="eggNOG" id="COG1419">
    <property type="taxonomic scope" value="Bacteria"/>
</dbReference>
<evidence type="ECO:0000256" key="8">
    <source>
        <dbReference type="ARBA" id="ARBA00022927"/>
    </source>
</evidence>
<keyword evidence="11" id="KW-1006">Bacterial flagellum protein export</keyword>
<name>A8H2B6_SHEPA</name>
<dbReference type="PANTHER" id="PTHR43134:SF3">
    <property type="entry name" value="FLAGELLAR BIOSYNTHESIS PROTEIN FLHF"/>
    <property type="match status" value="1"/>
</dbReference>
<dbReference type="RefSeq" id="WP_012154629.1">
    <property type="nucleotide sequence ID" value="NC_009901.1"/>
</dbReference>
<evidence type="ECO:0000256" key="2">
    <source>
        <dbReference type="ARBA" id="ARBA00008531"/>
    </source>
</evidence>
<dbReference type="AlphaFoldDB" id="A8H2B6"/>
<feature type="region of interest" description="Disordered" evidence="14">
    <location>
        <begin position="106"/>
        <end position="125"/>
    </location>
</feature>
<dbReference type="KEGG" id="spl:Spea_1376"/>
<sequence>MKIKRFLAKDMRSALAQVKETLGSDAVIMSNKKVTGGIEIVAAVDYDEPKPKIAETKPSSAMFTDLAEERVTLGVQSGGRAPNVRAESRANPTPAPDSLQALLERQQSRISQQTQSRSSDELDMPEWAKGLQAQVKKNEPVKAEFTPNRAPDSFNGQKQNNTAEIDAMKQELASIRNLLTHQVSSLMVEQKNRIDPVGAMLESKLLDAEFSPAIAKKLSSLSEHYSPAELVASLPRSLANMLDNQGDDIVRQGGVVAFVGPTGVGKTTTVAKLAARFAAYHGSDQVALITTDHYRIGAFEQLATYGKIMGCPVKQAHDFNELEQILYQFRNRKLVLIDTAGMGQRDQRLFQQLDSLAANSRLPIRSYLVMSATGQRRVLEDAVKQFTRIPLSGAVLTKLDESISLAPALSVLIQSGLPLSYVTDGQRVPEDMQVADTLSLANRALAALDNNPIEPLHNSEGSQEVTYAFE</sequence>